<evidence type="ECO:0000313" key="2">
    <source>
        <dbReference type="Proteomes" id="UP000199452"/>
    </source>
</evidence>
<dbReference type="EMBL" id="FMYP01000036">
    <property type="protein sequence ID" value="SDC54592.1"/>
    <property type="molecule type" value="Genomic_DNA"/>
</dbReference>
<name>A0A1G6MGE6_9BACT</name>
<accession>A0A1G6MGE6</accession>
<proteinExistence type="predicted"/>
<feature type="non-terminal residue" evidence="1">
    <location>
        <position position="1"/>
    </location>
</feature>
<keyword evidence="2" id="KW-1185">Reference proteome</keyword>
<evidence type="ECO:0000313" key="1">
    <source>
        <dbReference type="EMBL" id="SDC54592.1"/>
    </source>
</evidence>
<dbReference type="AlphaFoldDB" id="A0A1G6MGE6"/>
<organism evidence="1 2">
    <name type="scientific">Williamwhitmania taraxaci</name>
    <dbReference type="NCBI Taxonomy" id="1640674"/>
    <lineage>
        <taxon>Bacteria</taxon>
        <taxon>Pseudomonadati</taxon>
        <taxon>Bacteroidota</taxon>
        <taxon>Bacteroidia</taxon>
        <taxon>Bacteroidales</taxon>
        <taxon>Williamwhitmaniaceae</taxon>
        <taxon>Williamwhitmania</taxon>
    </lineage>
</organism>
<protein>
    <submittedName>
        <fullName evidence="1">Uncharacterized protein</fullName>
    </submittedName>
</protein>
<sequence>NNVACRFDTAVNRIMRGVSTKYLQNYSNWFVAVERAKKEKSSPEKVGRQLLKRYQAWDLFTNIEAHYKSFIQAYSERTYRCPVKRSWKSQNWNSGVIQVSAAF</sequence>
<reference evidence="1 2" key="1">
    <citation type="submission" date="2016-09" db="EMBL/GenBank/DDBJ databases">
        <authorList>
            <person name="Capua I."/>
            <person name="De Benedictis P."/>
            <person name="Joannis T."/>
            <person name="Lombin L.H."/>
            <person name="Cattoli G."/>
        </authorList>
    </citation>
    <scope>NUCLEOTIDE SEQUENCE [LARGE SCALE GENOMIC DNA]</scope>
    <source>
        <strain evidence="1 2">A7P-90m</strain>
    </source>
</reference>
<dbReference type="RefSeq" id="WP_212590534.1">
    <property type="nucleotide sequence ID" value="NZ_FMYP01000036.1"/>
</dbReference>
<dbReference type="Proteomes" id="UP000199452">
    <property type="component" value="Unassembled WGS sequence"/>
</dbReference>
<gene>
    <name evidence="1" type="ORF">SAMN05216323_10361</name>
</gene>